<dbReference type="AlphaFoldDB" id="A0AAN8M7W2"/>
<evidence type="ECO:0000313" key="3">
    <source>
        <dbReference type="Proteomes" id="UP001356427"/>
    </source>
</evidence>
<dbReference type="Proteomes" id="UP001356427">
    <property type="component" value="Unassembled WGS sequence"/>
</dbReference>
<reference evidence="2 3" key="1">
    <citation type="submission" date="2021-04" db="EMBL/GenBank/DDBJ databases">
        <authorList>
            <person name="De Guttry C."/>
            <person name="Zahm M."/>
            <person name="Klopp C."/>
            <person name="Cabau C."/>
            <person name="Louis A."/>
            <person name="Berthelot C."/>
            <person name="Parey E."/>
            <person name="Roest Crollius H."/>
            <person name="Montfort J."/>
            <person name="Robinson-Rechavi M."/>
            <person name="Bucao C."/>
            <person name="Bouchez O."/>
            <person name="Gislard M."/>
            <person name="Lluch J."/>
            <person name="Milhes M."/>
            <person name="Lampietro C."/>
            <person name="Lopez Roques C."/>
            <person name="Donnadieu C."/>
            <person name="Braasch I."/>
            <person name="Desvignes T."/>
            <person name="Postlethwait J."/>
            <person name="Bobe J."/>
            <person name="Wedekind C."/>
            <person name="Guiguen Y."/>
        </authorList>
    </citation>
    <scope>NUCLEOTIDE SEQUENCE [LARGE SCALE GENOMIC DNA]</scope>
    <source>
        <strain evidence="2">Cs_M1</strain>
        <tissue evidence="2">Blood</tissue>
    </source>
</reference>
<accession>A0AAN8M7W2</accession>
<feature type="region of interest" description="Disordered" evidence="1">
    <location>
        <begin position="57"/>
        <end position="78"/>
    </location>
</feature>
<keyword evidence="3" id="KW-1185">Reference proteome</keyword>
<evidence type="ECO:0000313" key="2">
    <source>
        <dbReference type="EMBL" id="KAK6319510.1"/>
    </source>
</evidence>
<dbReference type="EMBL" id="JAGTTL010000008">
    <property type="protein sequence ID" value="KAK6319510.1"/>
    <property type="molecule type" value="Genomic_DNA"/>
</dbReference>
<sequence length="78" mass="8375">MLLNALRAGVLDCNGSDQCFTDDCSYNPTNESVIQRAVKCLDTLLPCLLASVRPHCGSPAPASGGGRQSQRLRQKAQR</sequence>
<evidence type="ECO:0000256" key="1">
    <source>
        <dbReference type="SAM" id="MobiDB-lite"/>
    </source>
</evidence>
<gene>
    <name evidence="2" type="ORF">J4Q44_G00107210</name>
</gene>
<organism evidence="2 3">
    <name type="scientific">Coregonus suidteri</name>
    <dbReference type="NCBI Taxonomy" id="861788"/>
    <lineage>
        <taxon>Eukaryota</taxon>
        <taxon>Metazoa</taxon>
        <taxon>Chordata</taxon>
        <taxon>Craniata</taxon>
        <taxon>Vertebrata</taxon>
        <taxon>Euteleostomi</taxon>
        <taxon>Actinopterygii</taxon>
        <taxon>Neopterygii</taxon>
        <taxon>Teleostei</taxon>
        <taxon>Protacanthopterygii</taxon>
        <taxon>Salmoniformes</taxon>
        <taxon>Salmonidae</taxon>
        <taxon>Coregoninae</taxon>
        <taxon>Coregonus</taxon>
    </lineage>
</organism>
<protein>
    <submittedName>
        <fullName evidence="2">Uncharacterized protein</fullName>
    </submittedName>
</protein>
<proteinExistence type="predicted"/>
<name>A0AAN8M7W2_9TELE</name>
<comment type="caution">
    <text evidence="2">The sequence shown here is derived from an EMBL/GenBank/DDBJ whole genome shotgun (WGS) entry which is preliminary data.</text>
</comment>